<dbReference type="Pfam" id="PF03167">
    <property type="entry name" value="UDG"/>
    <property type="match status" value="1"/>
</dbReference>
<evidence type="ECO:0000313" key="2">
    <source>
        <dbReference type="EMBL" id="AVO48440.1"/>
    </source>
</evidence>
<feature type="domain" description="Uracil-DNA glycosylase-like" evidence="1">
    <location>
        <begin position="43"/>
        <end position="200"/>
    </location>
</feature>
<dbReference type="InterPro" id="IPR005122">
    <property type="entry name" value="Uracil-DNA_glycosylase-like"/>
</dbReference>
<dbReference type="SUPFAM" id="SSF52141">
    <property type="entry name" value="Uracil-DNA glycosylase-like"/>
    <property type="match status" value="1"/>
</dbReference>
<evidence type="ECO:0000313" key="3">
    <source>
        <dbReference type="Proteomes" id="UP000237925"/>
    </source>
</evidence>
<dbReference type="CDD" id="cd10033">
    <property type="entry name" value="UDG_like"/>
    <property type="match status" value="1"/>
</dbReference>
<dbReference type="PANTHER" id="PTHR42160:SF1">
    <property type="entry name" value="URACIL-DNA GLYCOSYLASE SUPERFAMILY PROTEIN"/>
    <property type="match status" value="1"/>
</dbReference>
<dbReference type="SMART" id="SM00986">
    <property type="entry name" value="UDG"/>
    <property type="match status" value="1"/>
</dbReference>
<dbReference type="RefSeq" id="WP_106682920.1">
    <property type="nucleotide sequence ID" value="NZ_CP027667.1"/>
</dbReference>
<dbReference type="InterPro" id="IPR036895">
    <property type="entry name" value="Uracil-DNA_glycosylase-like_sf"/>
</dbReference>
<dbReference type="OrthoDB" id="9789139at2"/>
<name>A0A2R3Q9I9_9BURK</name>
<gene>
    <name evidence="2" type="ORF">C6568_03580</name>
</gene>
<dbReference type="SMART" id="SM00987">
    <property type="entry name" value="UreE_C"/>
    <property type="match status" value="1"/>
</dbReference>
<dbReference type="AlphaFoldDB" id="A0A2R3Q9I9"/>
<sequence>MPTRKKPTPPPFDLHPLPLHEFLPRVRACTLCAPFLPLGPRPVLQAGASARILIASQAPGRKVHASGVPFDDASGERLREWLQMPREVFYDEQRVAIVPMGFCYPGKGTSGDAPPRPECAPTWRAPLLELLPHVDLTVVVGQYAIGWHLPASRGRPLAETVRASAAPDSRVIALPHPSPRNNGWLKHNPWFEAEWLAVVRARVAQALAHF</sequence>
<dbReference type="InterPro" id="IPR047124">
    <property type="entry name" value="HI_0220.2"/>
</dbReference>
<dbReference type="KEGG" id="mela:C6568_03580"/>
<dbReference type="Gene3D" id="3.40.470.10">
    <property type="entry name" value="Uracil-DNA glycosylase-like domain"/>
    <property type="match status" value="1"/>
</dbReference>
<dbReference type="Proteomes" id="UP000237925">
    <property type="component" value="Chromosome"/>
</dbReference>
<reference evidence="2 3" key="1">
    <citation type="submission" date="2018-03" db="EMBL/GenBank/DDBJ databases">
        <title>Genome sequencing of Melaminivora sp.</title>
        <authorList>
            <person name="Kim S.-J."/>
            <person name="Heo J."/>
            <person name="Ahn J.-H."/>
            <person name="Kwon S.-W."/>
        </authorList>
    </citation>
    <scope>NUCLEOTIDE SEQUENCE [LARGE SCALE GENOMIC DNA]</scope>
    <source>
        <strain evidence="2 3">SC2-9</strain>
    </source>
</reference>
<accession>A0A2R3Q9I9</accession>
<evidence type="ECO:0000259" key="1">
    <source>
        <dbReference type="SMART" id="SM00986"/>
    </source>
</evidence>
<keyword evidence="3" id="KW-1185">Reference proteome</keyword>
<organism evidence="2 3">
    <name type="scientific">Melaminivora suipulveris</name>
    <dbReference type="NCBI Taxonomy" id="2109913"/>
    <lineage>
        <taxon>Bacteria</taxon>
        <taxon>Pseudomonadati</taxon>
        <taxon>Pseudomonadota</taxon>
        <taxon>Betaproteobacteria</taxon>
        <taxon>Burkholderiales</taxon>
        <taxon>Comamonadaceae</taxon>
        <taxon>Melaminivora</taxon>
    </lineage>
</organism>
<protein>
    <submittedName>
        <fullName evidence="2">Uracil-DNA glycosylase</fullName>
    </submittedName>
</protein>
<dbReference type="PANTHER" id="PTHR42160">
    <property type="entry name" value="URACIL-DNA GLYCOSYLASE SUPERFAMILY PROTEIN"/>
    <property type="match status" value="1"/>
</dbReference>
<proteinExistence type="predicted"/>
<dbReference type="EMBL" id="CP027667">
    <property type="protein sequence ID" value="AVO48440.1"/>
    <property type="molecule type" value="Genomic_DNA"/>
</dbReference>